<dbReference type="GO" id="GO:0005829">
    <property type="term" value="C:cytosol"/>
    <property type="evidence" value="ECO:0007669"/>
    <property type="project" value="TreeGrafter"/>
</dbReference>
<dbReference type="SUPFAM" id="SSF46785">
    <property type="entry name" value="Winged helix' DNA-binding domain"/>
    <property type="match status" value="1"/>
</dbReference>
<keyword evidence="2" id="KW-0238">DNA-binding</keyword>
<dbReference type="InterPro" id="IPR036388">
    <property type="entry name" value="WH-like_DNA-bd_sf"/>
</dbReference>
<dbReference type="InterPro" id="IPR054609">
    <property type="entry name" value="PF0864-like_C"/>
</dbReference>
<evidence type="ECO:0000256" key="2">
    <source>
        <dbReference type="ARBA" id="ARBA00023125"/>
    </source>
</evidence>
<keyword evidence="6" id="KW-1185">Reference proteome</keyword>
<evidence type="ECO:0000313" key="6">
    <source>
        <dbReference type="Proteomes" id="UP000465304"/>
    </source>
</evidence>
<comment type="caution">
    <text evidence="5">The sequence shown here is derived from an EMBL/GenBank/DDBJ whole genome shotgun (WGS) entry which is preliminary data.</text>
</comment>
<feature type="domain" description="HTH asnC-type" evidence="4">
    <location>
        <begin position="33"/>
        <end position="93"/>
    </location>
</feature>
<dbReference type="Gene3D" id="3.30.70.920">
    <property type="match status" value="1"/>
</dbReference>
<dbReference type="GO" id="GO:0043200">
    <property type="term" value="P:response to amino acid"/>
    <property type="evidence" value="ECO:0007669"/>
    <property type="project" value="TreeGrafter"/>
</dbReference>
<evidence type="ECO:0000259" key="4">
    <source>
        <dbReference type="PROSITE" id="PS50956"/>
    </source>
</evidence>
<sequence length="178" mass="19342">MHNHCMANPGVPHAVGPVSFRVNQSRPGAAFQLDDLSKAIIEKLQQDGRRSYAGIGKAVGLSEAAVRQRVQRMVDAGVMQIVAVTDPMQLGFARQAMIGIKCTGDTTKIAEKLATLESVDYVVLTAGSFDAIIEVVCEDDDSLLELLNTKIRALPGVISTETLVYLKLVKQQYNWGTR</sequence>
<dbReference type="GO" id="GO:0043565">
    <property type="term" value="F:sequence-specific DNA binding"/>
    <property type="evidence" value="ECO:0007669"/>
    <property type="project" value="InterPro"/>
</dbReference>
<proteinExistence type="predicted"/>
<dbReference type="Gene3D" id="1.10.10.10">
    <property type="entry name" value="Winged helix-like DNA-binding domain superfamily/Winged helix DNA-binding domain"/>
    <property type="match status" value="1"/>
</dbReference>
<dbReference type="Proteomes" id="UP000465304">
    <property type="component" value="Unassembled WGS sequence"/>
</dbReference>
<dbReference type="Pfam" id="PF13404">
    <property type="entry name" value="HTH_AsnC-type"/>
    <property type="match status" value="1"/>
</dbReference>
<dbReference type="InterPro" id="IPR000485">
    <property type="entry name" value="AsnC-type_HTH_dom"/>
</dbReference>
<dbReference type="InterPro" id="IPR019888">
    <property type="entry name" value="Tscrpt_reg_AsnC-like"/>
</dbReference>
<dbReference type="SMART" id="SM00344">
    <property type="entry name" value="HTH_ASNC"/>
    <property type="match status" value="1"/>
</dbReference>
<dbReference type="AlphaFoldDB" id="A0A7I9ZLE4"/>
<protein>
    <submittedName>
        <fullName evidence="5">AsnC family transcriptional regulator</fullName>
    </submittedName>
</protein>
<evidence type="ECO:0000256" key="3">
    <source>
        <dbReference type="ARBA" id="ARBA00023163"/>
    </source>
</evidence>
<evidence type="ECO:0000256" key="1">
    <source>
        <dbReference type="ARBA" id="ARBA00023015"/>
    </source>
</evidence>
<dbReference type="EMBL" id="BLLB01000002">
    <property type="protein sequence ID" value="GFH01794.1"/>
    <property type="molecule type" value="Genomic_DNA"/>
</dbReference>
<reference evidence="5 6" key="1">
    <citation type="journal article" date="2019" name="Emerg. Microbes Infect.">
        <title>Comprehensive subspecies identification of 175 nontuberculous mycobacteria species based on 7547 genomic profiles.</title>
        <authorList>
            <person name="Matsumoto Y."/>
            <person name="Kinjo T."/>
            <person name="Motooka D."/>
            <person name="Nabeya D."/>
            <person name="Jung N."/>
            <person name="Uechi K."/>
            <person name="Horii T."/>
            <person name="Iida T."/>
            <person name="Fujita J."/>
            <person name="Nakamura S."/>
        </authorList>
    </citation>
    <scope>NUCLEOTIDE SEQUENCE [LARGE SCALE GENOMIC DNA]</scope>
    <source>
        <strain evidence="5 6">JCM 30996</strain>
    </source>
</reference>
<dbReference type="PRINTS" id="PR00033">
    <property type="entry name" value="HTHASNC"/>
</dbReference>
<dbReference type="SUPFAM" id="SSF54909">
    <property type="entry name" value="Dimeric alpha+beta barrel"/>
    <property type="match status" value="1"/>
</dbReference>
<evidence type="ECO:0000313" key="5">
    <source>
        <dbReference type="EMBL" id="GFH01794.1"/>
    </source>
</evidence>
<gene>
    <name evidence="5" type="ORF">MHIP_22770</name>
</gene>
<dbReference type="PROSITE" id="PS50956">
    <property type="entry name" value="HTH_ASNC_2"/>
    <property type="match status" value="1"/>
</dbReference>
<name>A0A7I9ZLE4_9MYCO</name>
<dbReference type="PANTHER" id="PTHR30154">
    <property type="entry name" value="LEUCINE-RESPONSIVE REGULATORY PROTEIN"/>
    <property type="match status" value="1"/>
</dbReference>
<keyword evidence="3" id="KW-0804">Transcription</keyword>
<dbReference type="InterPro" id="IPR036390">
    <property type="entry name" value="WH_DNA-bd_sf"/>
</dbReference>
<dbReference type="Pfam" id="PF22482">
    <property type="entry name" value="AsnC_trans_reg_3"/>
    <property type="match status" value="1"/>
</dbReference>
<organism evidence="5 6">
    <name type="scientific">Mycolicibacterium hippocampi</name>
    <dbReference type="NCBI Taxonomy" id="659824"/>
    <lineage>
        <taxon>Bacteria</taxon>
        <taxon>Bacillati</taxon>
        <taxon>Actinomycetota</taxon>
        <taxon>Actinomycetes</taxon>
        <taxon>Mycobacteriales</taxon>
        <taxon>Mycobacteriaceae</taxon>
        <taxon>Mycolicibacterium</taxon>
    </lineage>
</organism>
<accession>A0A7I9ZLE4</accession>
<dbReference type="InterPro" id="IPR011008">
    <property type="entry name" value="Dimeric_a/b-barrel"/>
</dbReference>
<dbReference type="PANTHER" id="PTHR30154:SF34">
    <property type="entry name" value="TRANSCRIPTIONAL REGULATOR AZLB"/>
    <property type="match status" value="1"/>
</dbReference>
<keyword evidence="1" id="KW-0805">Transcription regulation</keyword>